<dbReference type="Proteomes" id="UP000549394">
    <property type="component" value="Unassembled WGS sequence"/>
</dbReference>
<evidence type="ECO:0000313" key="2">
    <source>
        <dbReference type="Proteomes" id="UP000549394"/>
    </source>
</evidence>
<dbReference type="EMBL" id="CAJFCJ010000020">
    <property type="protein sequence ID" value="CAD5124053.1"/>
    <property type="molecule type" value="Genomic_DNA"/>
</dbReference>
<name>A0A7I8W7I4_9ANNE</name>
<keyword evidence="2" id="KW-1185">Reference proteome</keyword>
<dbReference type="AlphaFoldDB" id="A0A7I8W7I4"/>
<accession>A0A7I8W7I4</accession>
<comment type="caution">
    <text evidence="1">The sequence shown here is derived from an EMBL/GenBank/DDBJ whole genome shotgun (WGS) entry which is preliminary data.</text>
</comment>
<organism evidence="1 2">
    <name type="scientific">Dimorphilus gyrociliatus</name>
    <dbReference type="NCBI Taxonomy" id="2664684"/>
    <lineage>
        <taxon>Eukaryota</taxon>
        <taxon>Metazoa</taxon>
        <taxon>Spiralia</taxon>
        <taxon>Lophotrochozoa</taxon>
        <taxon>Annelida</taxon>
        <taxon>Polychaeta</taxon>
        <taxon>Polychaeta incertae sedis</taxon>
        <taxon>Dinophilidae</taxon>
        <taxon>Dimorphilus</taxon>
    </lineage>
</organism>
<proteinExistence type="predicted"/>
<reference evidence="1 2" key="1">
    <citation type="submission" date="2020-08" db="EMBL/GenBank/DDBJ databases">
        <authorList>
            <person name="Hejnol A."/>
        </authorList>
    </citation>
    <scope>NUCLEOTIDE SEQUENCE [LARGE SCALE GENOMIC DNA]</scope>
</reference>
<evidence type="ECO:0000313" key="1">
    <source>
        <dbReference type="EMBL" id="CAD5124053.1"/>
    </source>
</evidence>
<gene>
    <name evidence="1" type="ORF">DGYR_LOCUS11653</name>
</gene>
<protein>
    <submittedName>
        <fullName evidence="1">Uncharacterized protein</fullName>
    </submittedName>
</protein>
<sequence length="147" mass="16941">MEFELSSVRSDLLEEIDCDESSKLTDGFADVELQVTNTEEDDNNKIISIPVESPSYYVPPIVSPEEMEVKVVGKEVKTVLATKERKKRKRRAGWDMEQITTDDDGDVVQWCGCTWPELEFPPRQPGVRGKTIHMSKIYIVYRKKMKK</sequence>